<reference evidence="7" key="1">
    <citation type="journal article" date="2019" name="Int. J. Syst. Evol. Microbiol.">
        <title>The Global Catalogue of Microorganisms (GCM) 10K type strain sequencing project: providing services to taxonomists for standard genome sequencing and annotation.</title>
        <authorList>
            <consortium name="The Broad Institute Genomics Platform"/>
            <consortium name="The Broad Institute Genome Sequencing Center for Infectious Disease"/>
            <person name="Wu L."/>
            <person name="Ma J."/>
        </authorList>
    </citation>
    <scope>NUCLEOTIDE SEQUENCE [LARGE SCALE GENOMIC DNA]</scope>
    <source>
        <strain evidence="7">JCM 3366</strain>
    </source>
</reference>
<dbReference type="Proteomes" id="UP001596107">
    <property type="component" value="Unassembled WGS sequence"/>
</dbReference>
<evidence type="ECO:0000256" key="3">
    <source>
        <dbReference type="ARBA" id="ARBA00023163"/>
    </source>
</evidence>
<dbReference type="Gene3D" id="1.10.357.10">
    <property type="entry name" value="Tetracycline Repressor, domain 2"/>
    <property type="match status" value="1"/>
</dbReference>
<dbReference type="Gene3D" id="1.10.10.60">
    <property type="entry name" value="Homeodomain-like"/>
    <property type="match status" value="1"/>
</dbReference>
<dbReference type="PANTHER" id="PTHR30055:SF148">
    <property type="entry name" value="TETR-FAMILY TRANSCRIPTIONAL REGULATOR"/>
    <property type="match status" value="1"/>
</dbReference>
<name>A0ABW0T6V1_9HYPH</name>
<keyword evidence="2 4" id="KW-0238">DNA-binding</keyword>
<accession>A0ABW0T6V1</accession>
<dbReference type="InterPro" id="IPR036271">
    <property type="entry name" value="Tet_transcr_reg_TetR-rel_C_sf"/>
</dbReference>
<dbReference type="RefSeq" id="WP_223020005.1">
    <property type="nucleotide sequence ID" value="NZ_CP078143.1"/>
</dbReference>
<evidence type="ECO:0000256" key="4">
    <source>
        <dbReference type="PROSITE-ProRule" id="PRU00335"/>
    </source>
</evidence>
<comment type="caution">
    <text evidence="6">The sequence shown here is derived from an EMBL/GenBank/DDBJ whole genome shotgun (WGS) entry which is preliminary data.</text>
</comment>
<organism evidence="6 7">
    <name type="scientific">Nitratireductor kimnyeongensis</name>
    <dbReference type="NCBI Taxonomy" id="430679"/>
    <lineage>
        <taxon>Bacteria</taxon>
        <taxon>Pseudomonadati</taxon>
        <taxon>Pseudomonadota</taxon>
        <taxon>Alphaproteobacteria</taxon>
        <taxon>Hyphomicrobiales</taxon>
        <taxon>Phyllobacteriaceae</taxon>
        <taxon>Nitratireductor</taxon>
    </lineage>
</organism>
<dbReference type="InterPro" id="IPR011075">
    <property type="entry name" value="TetR_C"/>
</dbReference>
<keyword evidence="7" id="KW-1185">Reference proteome</keyword>
<evidence type="ECO:0000313" key="6">
    <source>
        <dbReference type="EMBL" id="MFC5584180.1"/>
    </source>
</evidence>
<dbReference type="InterPro" id="IPR050109">
    <property type="entry name" value="HTH-type_TetR-like_transc_reg"/>
</dbReference>
<dbReference type="SUPFAM" id="SSF48498">
    <property type="entry name" value="Tetracyclin repressor-like, C-terminal domain"/>
    <property type="match status" value="1"/>
</dbReference>
<feature type="DNA-binding region" description="H-T-H motif" evidence="4">
    <location>
        <begin position="42"/>
        <end position="61"/>
    </location>
</feature>
<proteinExistence type="predicted"/>
<dbReference type="Pfam" id="PF16859">
    <property type="entry name" value="TetR_C_11"/>
    <property type="match status" value="1"/>
</dbReference>
<dbReference type="EMBL" id="JBHSNB010000001">
    <property type="protein sequence ID" value="MFC5584180.1"/>
    <property type="molecule type" value="Genomic_DNA"/>
</dbReference>
<feature type="domain" description="HTH tetR-type" evidence="5">
    <location>
        <begin position="19"/>
        <end position="79"/>
    </location>
</feature>
<dbReference type="InterPro" id="IPR009057">
    <property type="entry name" value="Homeodomain-like_sf"/>
</dbReference>
<dbReference type="PANTHER" id="PTHR30055">
    <property type="entry name" value="HTH-TYPE TRANSCRIPTIONAL REGULATOR RUTR"/>
    <property type="match status" value="1"/>
</dbReference>
<keyword evidence="1" id="KW-0805">Transcription regulation</keyword>
<evidence type="ECO:0000256" key="1">
    <source>
        <dbReference type="ARBA" id="ARBA00023015"/>
    </source>
</evidence>
<protein>
    <submittedName>
        <fullName evidence="6">TetR/AcrR family transcriptional regulator</fullName>
    </submittedName>
</protein>
<dbReference type="SUPFAM" id="SSF46689">
    <property type="entry name" value="Homeodomain-like"/>
    <property type="match status" value="1"/>
</dbReference>
<dbReference type="InterPro" id="IPR001647">
    <property type="entry name" value="HTH_TetR"/>
</dbReference>
<dbReference type="PROSITE" id="PS50977">
    <property type="entry name" value="HTH_TETR_2"/>
    <property type="match status" value="1"/>
</dbReference>
<evidence type="ECO:0000259" key="5">
    <source>
        <dbReference type="PROSITE" id="PS50977"/>
    </source>
</evidence>
<evidence type="ECO:0000256" key="2">
    <source>
        <dbReference type="ARBA" id="ARBA00023125"/>
    </source>
</evidence>
<gene>
    <name evidence="6" type="ORF">ACFPOD_03580</name>
</gene>
<dbReference type="Pfam" id="PF00440">
    <property type="entry name" value="TetR_N"/>
    <property type="match status" value="1"/>
</dbReference>
<sequence>MKNSDRATEVVPRPGGRSARVQAAVFKAVEELKQEGDPSGLTVPAIASRAGVTPSTIYRRWGTLNELLSEVAARNLRPDAPPEKTGNWRNDLAIWLQQFVEEMSSEPGREMLREVLGGERSDNAGQCSAYTRQQLETILDRVAEGEDLPTDVDKLLDRVIAPIMYRILFTAEPPDREWAQTLLDKTLESGQSRC</sequence>
<keyword evidence="3" id="KW-0804">Transcription</keyword>
<evidence type="ECO:0000313" key="7">
    <source>
        <dbReference type="Proteomes" id="UP001596107"/>
    </source>
</evidence>